<feature type="domain" description="Haemolysin activator HlyB C-terminal" evidence="4">
    <location>
        <begin position="207"/>
        <end position="513"/>
    </location>
</feature>
<keyword evidence="3" id="KW-0998">Cell outer membrane</keyword>
<dbReference type="InterPro" id="IPR013686">
    <property type="entry name" value="Polypept-transport_assoc_ShlB"/>
</dbReference>
<dbReference type="EMBL" id="JAASQV010000001">
    <property type="protein sequence ID" value="NIJ63542.1"/>
    <property type="molecule type" value="Genomic_DNA"/>
</dbReference>
<dbReference type="Proteomes" id="UP000564677">
    <property type="component" value="Unassembled WGS sequence"/>
</dbReference>
<dbReference type="InterPro" id="IPR005565">
    <property type="entry name" value="Hemolysn_activator_HlyB_C"/>
</dbReference>
<dbReference type="AlphaFoldDB" id="A0A7X5UXL1"/>
<proteinExistence type="predicted"/>
<dbReference type="InterPro" id="IPR051544">
    <property type="entry name" value="TPS_OM_transporter"/>
</dbReference>
<keyword evidence="1" id="KW-1134">Transmembrane beta strand</keyword>
<evidence type="ECO:0000256" key="3">
    <source>
        <dbReference type="ARBA" id="ARBA00023237"/>
    </source>
</evidence>
<dbReference type="PANTHER" id="PTHR34597">
    <property type="entry name" value="SLR1661 PROTEIN"/>
    <property type="match status" value="1"/>
</dbReference>
<dbReference type="GO" id="GO:0098046">
    <property type="term" value="C:type V protein secretion system complex"/>
    <property type="evidence" value="ECO:0007669"/>
    <property type="project" value="TreeGrafter"/>
</dbReference>
<dbReference type="Gene3D" id="2.40.160.50">
    <property type="entry name" value="membrane protein fhac: a member of the omp85/tpsb transporter family"/>
    <property type="match status" value="1"/>
</dbReference>
<reference evidence="6 7" key="1">
    <citation type="submission" date="2020-03" db="EMBL/GenBank/DDBJ databases">
        <title>Genomic Encyclopedia of Type Strains, Phase IV (KMG-IV): sequencing the most valuable type-strain genomes for metagenomic binning, comparative biology and taxonomic classification.</title>
        <authorList>
            <person name="Goeker M."/>
        </authorList>
    </citation>
    <scope>NUCLEOTIDE SEQUENCE [LARGE SCALE GENOMIC DNA]</scope>
    <source>
        <strain evidence="6 7">DSM 4733</strain>
    </source>
</reference>
<gene>
    <name evidence="6" type="ORF">FHR20_000473</name>
</gene>
<dbReference type="GO" id="GO:0046819">
    <property type="term" value="P:protein secretion by the type V secretion system"/>
    <property type="evidence" value="ECO:0007669"/>
    <property type="project" value="TreeGrafter"/>
</dbReference>
<dbReference type="PANTHER" id="PTHR34597:SF6">
    <property type="entry name" value="BLR6126 PROTEIN"/>
    <property type="match status" value="1"/>
</dbReference>
<dbReference type="RefSeq" id="WP_167298044.1">
    <property type="nucleotide sequence ID" value="NZ_JAASQV010000001.1"/>
</dbReference>
<comment type="caution">
    <text evidence="6">The sequence shown here is derived from an EMBL/GenBank/DDBJ whole genome shotgun (WGS) entry which is preliminary data.</text>
</comment>
<keyword evidence="1" id="KW-0472">Membrane</keyword>
<evidence type="ECO:0000259" key="4">
    <source>
        <dbReference type="Pfam" id="PF03865"/>
    </source>
</evidence>
<evidence type="ECO:0000256" key="2">
    <source>
        <dbReference type="ARBA" id="ARBA00022692"/>
    </source>
</evidence>
<protein>
    <submittedName>
        <fullName evidence="6">Hemolysin activation/secretion protein</fullName>
    </submittedName>
</protein>
<accession>A0A7X5UXL1</accession>
<feature type="domain" description="Polypeptide-transport-associated ShlB-type" evidence="5">
    <location>
        <begin position="60"/>
        <end position="135"/>
    </location>
</feature>
<evidence type="ECO:0000256" key="1">
    <source>
        <dbReference type="ARBA" id="ARBA00022452"/>
    </source>
</evidence>
<evidence type="ECO:0000259" key="5">
    <source>
        <dbReference type="Pfam" id="PF08479"/>
    </source>
</evidence>
<dbReference type="Pfam" id="PF08479">
    <property type="entry name" value="POTRA_2"/>
    <property type="match status" value="1"/>
</dbReference>
<dbReference type="GO" id="GO:0008320">
    <property type="term" value="F:protein transmembrane transporter activity"/>
    <property type="evidence" value="ECO:0007669"/>
    <property type="project" value="TreeGrafter"/>
</dbReference>
<name>A0A7X5UXL1_9SPHN</name>
<evidence type="ECO:0000313" key="6">
    <source>
        <dbReference type="EMBL" id="NIJ63542.1"/>
    </source>
</evidence>
<organism evidence="6 7">
    <name type="scientific">Sphingomonas leidyi</name>
    <dbReference type="NCBI Taxonomy" id="68569"/>
    <lineage>
        <taxon>Bacteria</taxon>
        <taxon>Pseudomonadati</taxon>
        <taxon>Pseudomonadota</taxon>
        <taxon>Alphaproteobacteria</taxon>
        <taxon>Sphingomonadales</taxon>
        <taxon>Sphingomonadaceae</taxon>
        <taxon>Sphingomonas</taxon>
    </lineage>
</organism>
<evidence type="ECO:0000313" key="7">
    <source>
        <dbReference type="Proteomes" id="UP000564677"/>
    </source>
</evidence>
<sequence>MFLLLGGTTLALPAAAQVLPTRQQLNPAQQTPIPAAPRGELFRDMETGPCPFADSDLKVTLTGVEFQGANGALALGEDRLRLAYADLLGREVPIATICTIRDRVAALYLRRGVLAAVEIPQQRIADGKLILSVVEAHVVSVSYHGDVGPAQRQVERYLDKLKGMTPFDLNVAQRYLLLASDIPGVIVQASLKQSPGGSGAVDLDIAVSRTPVTATFAVNDYGSDSIGRDLATARVDYNSFTPLGERTTIVGYGTISSPEQRVIQLTESVKLGGEGLQLDLSGSFARTRPGAALKPLDLLGNSFAGNARLTYPLLRHRRYNLNLSGGLEWIDQKVEFGGGIATLTEDKLRVFFARLDGHLAPRELASHSLAATGSLELRKGINGLGATPYGNRVASRFGGRPDATVVRADLSVGGRVVGPVTASVSASWQYTDTPLLSYEEFTAGNLSIGRGYDPSAASGDRALGSTFEISTAPFAFAKRSAFRPYAFLDAVRLTNIGPGADQVTLRSAGYGVRAQIGPWFSLDLAWAHPFDRVAPKAPKPADRILVSLSASIF</sequence>
<keyword evidence="2" id="KW-0812">Transmembrane</keyword>
<keyword evidence="7" id="KW-1185">Reference proteome</keyword>
<dbReference type="Gene3D" id="3.10.20.310">
    <property type="entry name" value="membrane protein fhac"/>
    <property type="match status" value="1"/>
</dbReference>
<dbReference type="Pfam" id="PF03865">
    <property type="entry name" value="ShlB"/>
    <property type="match status" value="1"/>
</dbReference>